<dbReference type="Proteomes" id="UP000256485">
    <property type="component" value="Unassembled WGS sequence"/>
</dbReference>
<organism evidence="1 2">
    <name type="scientific">Thermasporomyces composti</name>
    <dbReference type="NCBI Taxonomy" id="696763"/>
    <lineage>
        <taxon>Bacteria</taxon>
        <taxon>Bacillati</taxon>
        <taxon>Actinomycetota</taxon>
        <taxon>Actinomycetes</taxon>
        <taxon>Propionibacteriales</taxon>
        <taxon>Nocardioidaceae</taxon>
        <taxon>Thermasporomyces</taxon>
    </lineage>
</organism>
<proteinExistence type="predicted"/>
<protein>
    <submittedName>
        <fullName evidence="1">Uncharacterized protein (DUF2267 family)</fullName>
    </submittedName>
</protein>
<dbReference type="RefSeq" id="WP_115849692.1">
    <property type="nucleotide sequence ID" value="NZ_QTUC01000001.1"/>
</dbReference>
<dbReference type="EMBL" id="QTUC01000001">
    <property type="protein sequence ID" value="REF36000.1"/>
    <property type="molecule type" value="Genomic_DNA"/>
</dbReference>
<dbReference type="Pfam" id="PF10025">
    <property type="entry name" value="DUF2267"/>
    <property type="match status" value="1"/>
</dbReference>
<dbReference type="AlphaFoldDB" id="A0A3D9V750"/>
<dbReference type="InterPro" id="IPR018727">
    <property type="entry name" value="DUF2267"/>
</dbReference>
<evidence type="ECO:0000313" key="2">
    <source>
        <dbReference type="Proteomes" id="UP000256485"/>
    </source>
</evidence>
<accession>A0A3D9V750</accession>
<name>A0A3D9V750_THECX</name>
<evidence type="ECO:0000313" key="1">
    <source>
        <dbReference type="EMBL" id="REF36000.1"/>
    </source>
</evidence>
<sequence length="192" mass="21247">MRARSHALARAEHTAYDWLTTVAQHLGTQDCDYAFRVVRAWLHAVRDRLTVEGAAHFAAQLPEILRGVFYDGWTPSRVPVKTDVEDFLRTFCQEAMISVEDAPKAVSAVSAAMRQMFSAGQLESALLQVPNHIARLLRPDGAAPTVPRARSSSVDDRLSEVERQLRGLTEAVRALSQKLEREREPAAASSIG</sequence>
<dbReference type="InterPro" id="IPR038282">
    <property type="entry name" value="DUF2267_sf"/>
</dbReference>
<reference evidence="1 2" key="1">
    <citation type="submission" date="2018-08" db="EMBL/GenBank/DDBJ databases">
        <title>Sequencing the genomes of 1000 actinobacteria strains.</title>
        <authorList>
            <person name="Klenk H.-P."/>
        </authorList>
    </citation>
    <scope>NUCLEOTIDE SEQUENCE [LARGE SCALE GENOMIC DNA]</scope>
    <source>
        <strain evidence="1 2">DSM 22891</strain>
    </source>
</reference>
<gene>
    <name evidence="1" type="ORF">DFJ64_1394</name>
</gene>
<dbReference type="OrthoDB" id="20942at2"/>
<keyword evidence="2" id="KW-1185">Reference proteome</keyword>
<dbReference type="Gene3D" id="1.10.490.110">
    <property type="entry name" value="Uncharacterized conserved protein DUF2267"/>
    <property type="match status" value="1"/>
</dbReference>
<comment type="caution">
    <text evidence="1">The sequence shown here is derived from an EMBL/GenBank/DDBJ whole genome shotgun (WGS) entry which is preliminary data.</text>
</comment>